<dbReference type="SUPFAM" id="SSF144083">
    <property type="entry name" value="Magnesium transport protein CorA, transmembrane region"/>
    <property type="match status" value="1"/>
</dbReference>
<feature type="transmembrane region" description="Helical" evidence="6">
    <location>
        <begin position="881"/>
        <end position="900"/>
    </location>
</feature>
<dbReference type="Proteomes" id="UP001153618">
    <property type="component" value="Unassembled WGS sequence"/>
</dbReference>
<organism evidence="7 8">
    <name type="scientific">Penicillium olsonii</name>
    <dbReference type="NCBI Taxonomy" id="99116"/>
    <lineage>
        <taxon>Eukaryota</taxon>
        <taxon>Fungi</taxon>
        <taxon>Dikarya</taxon>
        <taxon>Ascomycota</taxon>
        <taxon>Pezizomycotina</taxon>
        <taxon>Eurotiomycetes</taxon>
        <taxon>Eurotiomycetidae</taxon>
        <taxon>Eurotiales</taxon>
        <taxon>Aspergillaceae</taxon>
        <taxon>Penicillium</taxon>
    </lineage>
</organism>
<reference evidence="7" key="1">
    <citation type="submission" date="2021-07" db="EMBL/GenBank/DDBJ databases">
        <authorList>
            <person name="Branca A.L. A."/>
        </authorList>
    </citation>
    <scope>NUCLEOTIDE SEQUENCE</scope>
</reference>
<dbReference type="GO" id="GO:0050897">
    <property type="term" value="F:cobalt ion binding"/>
    <property type="evidence" value="ECO:0007669"/>
    <property type="project" value="TreeGrafter"/>
</dbReference>
<evidence type="ECO:0000256" key="3">
    <source>
        <dbReference type="ARBA" id="ARBA00022989"/>
    </source>
</evidence>
<keyword evidence="2 6" id="KW-0812">Transmembrane</keyword>
<sequence>MAGYQPTDRIISWLAQSGPSSPGGPRSNLPADSQSGEHSHNSGSGSQRSTLTCTSCRSSRINQVLGQDILPQDIPLPESYASSSNGSDLGTDPGGSRDSQDYLNSSHQHTPPAVATQAPEVHMQTTPQVPRPIVIAAPYYSAQRPVYRQRYQRTLDNAASVLDHIRDGNVCKSSRHDRTYLIHYDYSRQYGLYSKEIQDAREIWNLANTRNDVYRRVLVVQDLSRSTIHALGETFRINPEFFEEHLLNSGYAGAEYDMLPAKMWTTAALEKSYASTKWIRPVYRLPMYSWNYRMQDIAKTGMPESGGSYTSGESGEDPSNQSIVEHFTRYGTVRTRVATNIFRSESRLWTNPDQANKTQRECGLEERISIWRGRLAGGCEIVIILTDPLPMVEELHPCDETTNFELNKFWGRVQRSKNEVKVSLEESDGDEWAERGISREAERHSPFRATGEPLLMQWARSLKKLAENRKANMKNDSFIGPFSIQQSLQKIIIKEISPRHTVAADLDRIFESEESTGFFETRTRSSSTLYGLCDEIQQHGGPILLGSSVFHIIKQDTLTFLRRLSHYGLDEMEVGVLDETKMEDQLSTWIQAISHAQREIAELQACLEPFVAFCASLDAPHVFNANEPVPATEPKVLREFQQLSEMITQMSDRLQRTSALLTSNLGLLESRRSINEAQAVSRLTELAFVFVPLSFAASIFGMQVQSFADPVPLRSFFIVAVGVTLFAYFMRMTMRSQWLAYLKVVLRSDVRKYAESHGLPVPTRSISILLMLQWIVHHLGVGVKKSLSFVGTAWIKIWRIFGFLILFILLNGVIAGIPVGIIWSRDLSPDIQCAVTIAIVMLVVGSVGTSFWNWCEPEFRSALPILIGRFFKYRSYPSVKVVLISGTTVVTMVVSLALLWTRPLALGIKSGLTIGILLFVVPLIVGLIFNRVMSF</sequence>
<dbReference type="GO" id="GO:0005886">
    <property type="term" value="C:plasma membrane"/>
    <property type="evidence" value="ECO:0007669"/>
    <property type="project" value="UniProtKB-SubCell"/>
</dbReference>
<proteinExistence type="predicted"/>
<comment type="caution">
    <text evidence="7">The sequence shown here is derived from an EMBL/GenBank/DDBJ whole genome shotgun (WGS) entry which is preliminary data.</text>
</comment>
<evidence type="ECO:0000256" key="2">
    <source>
        <dbReference type="ARBA" id="ARBA00022692"/>
    </source>
</evidence>
<feature type="transmembrane region" description="Helical" evidence="6">
    <location>
        <begin position="711"/>
        <end position="729"/>
    </location>
</feature>
<accession>A0A9W4IJG8</accession>
<evidence type="ECO:0000256" key="5">
    <source>
        <dbReference type="SAM" id="MobiDB-lite"/>
    </source>
</evidence>
<dbReference type="PANTHER" id="PTHR46494">
    <property type="entry name" value="CORA FAMILY METAL ION TRANSPORTER (EUROFUNG)"/>
    <property type="match status" value="1"/>
</dbReference>
<dbReference type="Pfam" id="PF01544">
    <property type="entry name" value="CorA"/>
    <property type="match status" value="1"/>
</dbReference>
<dbReference type="InterPro" id="IPR045863">
    <property type="entry name" value="CorA_TM1_TM2"/>
</dbReference>
<dbReference type="EMBL" id="CAJVOS010000104">
    <property type="protein sequence ID" value="CAG8294528.1"/>
    <property type="molecule type" value="Genomic_DNA"/>
</dbReference>
<dbReference type="InterPro" id="IPR002523">
    <property type="entry name" value="MgTranspt_CorA/ZnTranspt_ZntB"/>
</dbReference>
<gene>
    <name evidence="7" type="ORF">POLS_LOCUS9766</name>
</gene>
<feature type="transmembrane region" description="Helical" evidence="6">
    <location>
        <begin position="912"/>
        <end position="929"/>
    </location>
</feature>
<comment type="subcellular location">
    <subcellularLocation>
        <location evidence="1">Cell membrane</location>
        <topology evidence="1">Multi-pass membrane protein</topology>
    </subcellularLocation>
</comment>
<keyword evidence="3 6" id="KW-1133">Transmembrane helix</keyword>
<evidence type="ECO:0000256" key="4">
    <source>
        <dbReference type="ARBA" id="ARBA00023136"/>
    </source>
</evidence>
<evidence type="ECO:0000313" key="8">
    <source>
        <dbReference type="Proteomes" id="UP001153618"/>
    </source>
</evidence>
<name>A0A9W4IJG8_PENOL</name>
<feature type="region of interest" description="Disordered" evidence="5">
    <location>
        <begin position="67"/>
        <end position="127"/>
    </location>
</feature>
<dbReference type="OrthoDB" id="3231000at2759"/>
<dbReference type="GO" id="GO:0000287">
    <property type="term" value="F:magnesium ion binding"/>
    <property type="evidence" value="ECO:0007669"/>
    <property type="project" value="TreeGrafter"/>
</dbReference>
<evidence type="ECO:0000256" key="6">
    <source>
        <dbReference type="SAM" id="Phobius"/>
    </source>
</evidence>
<dbReference type="AlphaFoldDB" id="A0A9W4IJG8"/>
<evidence type="ECO:0000256" key="1">
    <source>
        <dbReference type="ARBA" id="ARBA00004651"/>
    </source>
</evidence>
<feature type="transmembrane region" description="Helical" evidence="6">
    <location>
        <begin position="835"/>
        <end position="854"/>
    </location>
</feature>
<keyword evidence="8" id="KW-1185">Reference proteome</keyword>
<evidence type="ECO:0000313" key="7">
    <source>
        <dbReference type="EMBL" id="CAG8294528.1"/>
    </source>
</evidence>
<feature type="compositionally biased region" description="Low complexity" evidence="5">
    <location>
        <begin position="41"/>
        <end position="51"/>
    </location>
</feature>
<feature type="region of interest" description="Disordered" evidence="5">
    <location>
        <begin position="1"/>
        <end position="51"/>
    </location>
</feature>
<feature type="transmembrane region" description="Helical" evidence="6">
    <location>
        <begin position="800"/>
        <end position="823"/>
    </location>
</feature>
<dbReference type="GO" id="GO:0015087">
    <property type="term" value="F:cobalt ion transmembrane transporter activity"/>
    <property type="evidence" value="ECO:0007669"/>
    <property type="project" value="TreeGrafter"/>
</dbReference>
<protein>
    <submittedName>
        <fullName evidence="7">Uncharacterized protein</fullName>
    </submittedName>
</protein>
<dbReference type="PANTHER" id="PTHR46494:SF1">
    <property type="entry name" value="CORA FAMILY METAL ION TRANSPORTER (EUROFUNG)"/>
    <property type="match status" value="1"/>
</dbReference>
<dbReference type="Gene3D" id="1.20.58.340">
    <property type="entry name" value="Magnesium transport protein CorA, transmembrane region"/>
    <property type="match status" value="1"/>
</dbReference>
<keyword evidence="4 6" id="KW-0472">Membrane</keyword>
<dbReference type="GO" id="GO:0015095">
    <property type="term" value="F:magnesium ion transmembrane transporter activity"/>
    <property type="evidence" value="ECO:0007669"/>
    <property type="project" value="TreeGrafter"/>
</dbReference>